<evidence type="ECO:0000313" key="2">
    <source>
        <dbReference type="EMBL" id="TCD01260.1"/>
    </source>
</evidence>
<dbReference type="AlphaFoldDB" id="A0A4R0NKG5"/>
<gene>
    <name evidence="2" type="ORF">EZ437_10925</name>
</gene>
<evidence type="ECO:0000313" key="3">
    <source>
        <dbReference type="Proteomes" id="UP000293347"/>
    </source>
</evidence>
<dbReference type="InterPro" id="IPR023809">
    <property type="entry name" value="Thiopep_bacteriocin_synth_dom"/>
</dbReference>
<dbReference type="Proteomes" id="UP000293347">
    <property type="component" value="Unassembled WGS sequence"/>
</dbReference>
<organism evidence="2 3">
    <name type="scientific">Pedobacter psychroterrae</name>
    <dbReference type="NCBI Taxonomy" id="2530453"/>
    <lineage>
        <taxon>Bacteria</taxon>
        <taxon>Pseudomonadati</taxon>
        <taxon>Bacteroidota</taxon>
        <taxon>Sphingobacteriia</taxon>
        <taxon>Sphingobacteriales</taxon>
        <taxon>Sphingobacteriaceae</taxon>
        <taxon>Pedobacter</taxon>
    </lineage>
</organism>
<feature type="domain" description="Thiopeptide-type bacteriocin biosynthesis" evidence="1">
    <location>
        <begin position="9"/>
        <end position="83"/>
    </location>
</feature>
<sequence length="286" mass="32923">MNARSHKFSFSIFYSIPNWHNLLLECLFPALEDKLDCIPDSKFFIHFSSEQGHHIRLSIFCHPKCVDAIKKDLQNIFTNFIESRPSVKPEVKFPLDSFLMDFKNNSVYSNVYRPYPSSTSLLSNDFLLELRFEISLKIKELLCVSEIEQDSVLSFGIELQCLMATALYQEKAKNLFSDLTRVISILESGFQHSDILLIHKQANAIITDNIEHLNSLSETMSLSLTNDPLYNLVTKHSTQHGNTQAIFLQLSSILFEHLDLQKNYFLLVSTNIVLHTLRPSKSIIYN</sequence>
<reference evidence="2 3" key="1">
    <citation type="submission" date="2019-02" db="EMBL/GenBank/DDBJ databases">
        <title>Pedobacter sp. RP-1-14 sp. nov., isolated from Arctic soil.</title>
        <authorList>
            <person name="Dahal R.H."/>
        </authorList>
    </citation>
    <scope>NUCLEOTIDE SEQUENCE [LARGE SCALE GENOMIC DNA]</scope>
    <source>
        <strain evidence="2 3">RP-1-14</strain>
    </source>
</reference>
<protein>
    <recommendedName>
        <fullName evidence="1">Thiopeptide-type bacteriocin biosynthesis domain-containing protein</fullName>
    </recommendedName>
</protein>
<accession>A0A4R0NKG5</accession>
<dbReference type="Pfam" id="PF14028">
    <property type="entry name" value="Lant_dehydr_C"/>
    <property type="match status" value="1"/>
</dbReference>
<proteinExistence type="predicted"/>
<name>A0A4R0NKG5_9SPHI</name>
<dbReference type="OrthoDB" id="1273722at2"/>
<comment type="caution">
    <text evidence="2">The sequence shown here is derived from an EMBL/GenBank/DDBJ whole genome shotgun (WGS) entry which is preliminary data.</text>
</comment>
<keyword evidence="3" id="KW-1185">Reference proteome</keyword>
<evidence type="ECO:0000259" key="1">
    <source>
        <dbReference type="Pfam" id="PF14028"/>
    </source>
</evidence>
<dbReference type="RefSeq" id="WP_131595952.1">
    <property type="nucleotide sequence ID" value="NZ_SJSL01000002.1"/>
</dbReference>
<dbReference type="EMBL" id="SJSL01000002">
    <property type="protein sequence ID" value="TCD01260.1"/>
    <property type="molecule type" value="Genomic_DNA"/>
</dbReference>